<gene>
    <name evidence="13" type="primary">PKA1_1</name>
    <name evidence="13" type="ORF">HK097_000633</name>
</gene>
<dbReference type="GO" id="GO:0005634">
    <property type="term" value="C:nucleus"/>
    <property type="evidence" value="ECO:0007669"/>
    <property type="project" value="TreeGrafter"/>
</dbReference>
<dbReference type="InterPro" id="IPR011009">
    <property type="entry name" value="Kinase-like_dom_sf"/>
</dbReference>
<dbReference type="PANTHER" id="PTHR24353:SF153">
    <property type="entry name" value="CAMP-DEPENDENT PROTEIN KINASE CATALYTIC SUBUNIT 1"/>
    <property type="match status" value="1"/>
</dbReference>
<comment type="caution">
    <text evidence="13">The sequence shown here is derived from an EMBL/GenBank/DDBJ whole genome shotgun (WGS) entry which is preliminary data.</text>
</comment>
<dbReference type="SUPFAM" id="SSF56112">
    <property type="entry name" value="Protein kinase-like (PK-like)"/>
    <property type="match status" value="1"/>
</dbReference>
<keyword evidence="5 13" id="KW-0418">Kinase</keyword>
<reference evidence="13" key="1">
    <citation type="submission" date="2020-05" db="EMBL/GenBank/DDBJ databases">
        <title>Phylogenomic resolution of chytrid fungi.</title>
        <authorList>
            <person name="Stajich J.E."/>
            <person name="Amses K."/>
            <person name="Simmons R."/>
            <person name="Seto K."/>
            <person name="Myers J."/>
            <person name="Bonds A."/>
            <person name="Quandt C.A."/>
            <person name="Barry K."/>
            <person name="Liu P."/>
            <person name="Grigoriev I."/>
            <person name="Longcore J.E."/>
            <person name="James T.Y."/>
        </authorList>
    </citation>
    <scope>NUCLEOTIDE SEQUENCE</scope>
    <source>
        <strain evidence="13">JEL0318</strain>
    </source>
</reference>
<feature type="compositionally biased region" description="Low complexity" evidence="10">
    <location>
        <begin position="247"/>
        <end position="257"/>
    </location>
</feature>
<evidence type="ECO:0000259" key="11">
    <source>
        <dbReference type="PROSITE" id="PS50011"/>
    </source>
</evidence>
<feature type="compositionally biased region" description="Polar residues" evidence="10">
    <location>
        <begin position="132"/>
        <end position="142"/>
    </location>
</feature>
<dbReference type="EC" id="2.7.11.11" evidence="1"/>
<feature type="compositionally biased region" description="Low complexity" evidence="10">
    <location>
        <begin position="278"/>
        <end position="289"/>
    </location>
</feature>
<dbReference type="GO" id="GO:0005524">
    <property type="term" value="F:ATP binding"/>
    <property type="evidence" value="ECO:0007669"/>
    <property type="project" value="UniProtKB-UniRule"/>
</dbReference>
<dbReference type="PROSITE" id="PS50011">
    <property type="entry name" value="PROTEIN_KINASE_DOM"/>
    <property type="match status" value="1"/>
</dbReference>
<evidence type="ECO:0000259" key="12">
    <source>
        <dbReference type="PROSITE" id="PS51285"/>
    </source>
</evidence>
<proteinExistence type="predicted"/>
<sequence length="716" mass="77410">MLDLQRPANASSLPSNPPAEDADSEQTGSTSELSLKDRLRGLRITRKPTIQDSKDRNPNSAGESPGLATSLPPLASSTTPTAEVRFADMSEGGDRPGSAGLKRGMGSSPSLAGDTSKLGGLKSSLSGFLTGRTKSQSSNMDRNPTPAGAELASSVLARQRSAKLKKTHLTASMPSGIGGEKTLPQHPNQLGSLEDNGSDTGSSEAFDQVPELQLKSYASAMTMPTAGLNTSPTDSTNPSAENLAPDSSQSSSSQQQQHLTKHKSLPKISHIFGGSKTSSSQQPPSAASSSRKHARAASAVPTDQALAGPSPTPYPLTTSLSVLSMAPTSIRTQAVTVSPLTPGSRKGTLSAYEIRDAFSLPSPIREYHLDDFHVIRRVGKGGFANVFLVRLKAGTGRYFALKAIKKADLVRLKQEKQILNEKNILKAVRHPFVVELYHTFQNVNYLFMTLEFVAGGDLFSYLRKCQRFGEEDAKFYVAEVLIALEYLHSQHVVYRDLKPENILLDTTGHTKLADFGFAKVVRTTTSSFCGTPDYIAVEMVAGRPYTKAVDWWSYGVLIFELVCGKTPFSGESDPPPPLPGQKPQPPSNSTSPDKIYDNIQHNRIKWHPLIRGATKDICKRLLDPNPETRLGSGSVGAGEIKMHPFFKGTVWKKVEGRQTVPPFVPAVDAPEVIERERAARGGRDEHAEALRRGEERVLGGDGFGGKDPFFEMFKDF</sequence>
<accession>A0AAD5S5C3</accession>
<feature type="compositionally biased region" description="Polar residues" evidence="10">
    <location>
        <begin position="227"/>
        <end position="240"/>
    </location>
</feature>
<feature type="region of interest" description="Disordered" evidence="10">
    <location>
        <begin position="162"/>
        <end position="313"/>
    </location>
</feature>
<evidence type="ECO:0000256" key="2">
    <source>
        <dbReference type="ARBA" id="ARBA00022527"/>
    </source>
</evidence>
<evidence type="ECO:0000256" key="5">
    <source>
        <dbReference type="ARBA" id="ARBA00022777"/>
    </source>
</evidence>
<keyword evidence="14" id="KW-1185">Reference proteome</keyword>
<dbReference type="PROSITE" id="PS00107">
    <property type="entry name" value="PROTEIN_KINASE_ATP"/>
    <property type="match status" value="1"/>
</dbReference>
<evidence type="ECO:0000256" key="3">
    <source>
        <dbReference type="ARBA" id="ARBA00022679"/>
    </source>
</evidence>
<evidence type="ECO:0000256" key="10">
    <source>
        <dbReference type="SAM" id="MobiDB-lite"/>
    </source>
</evidence>
<comment type="catalytic activity">
    <reaction evidence="7">
        <text>L-threonyl-[protein] + ATP = O-phospho-L-threonyl-[protein] + ADP + H(+)</text>
        <dbReference type="Rhea" id="RHEA:46608"/>
        <dbReference type="Rhea" id="RHEA-COMP:11060"/>
        <dbReference type="Rhea" id="RHEA-COMP:11605"/>
        <dbReference type="ChEBI" id="CHEBI:15378"/>
        <dbReference type="ChEBI" id="CHEBI:30013"/>
        <dbReference type="ChEBI" id="CHEBI:30616"/>
        <dbReference type="ChEBI" id="CHEBI:61977"/>
        <dbReference type="ChEBI" id="CHEBI:456216"/>
        <dbReference type="EC" id="2.7.11.11"/>
    </reaction>
</comment>
<evidence type="ECO:0000313" key="13">
    <source>
        <dbReference type="EMBL" id="KAJ3046684.1"/>
    </source>
</evidence>
<evidence type="ECO:0000256" key="4">
    <source>
        <dbReference type="ARBA" id="ARBA00022741"/>
    </source>
</evidence>
<comment type="catalytic activity">
    <reaction evidence="8">
        <text>L-seryl-[protein] + ATP = O-phospho-L-seryl-[protein] + ADP + H(+)</text>
        <dbReference type="Rhea" id="RHEA:17989"/>
        <dbReference type="Rhea" id="RHEA-COMP:9863"/>
        <dbReference type="Rhea" id="RHEA-COMP:11604"/>
        <dbReference type="ChEBI" id="CHEBI:15378"/>
        <dbReference type="ChEBI" id="CHEBI:29999"/>
        <dbReference type="ChEBI" id="CHEBI:30616"/>
        <dbReference type="ChEBI" id="CHEBI:83421"/>
        <dbReference type="ChEBI" id="CHEBI:456216"/>
        <dbReference type="EC" id="2.7.11.11"/>
    </reaction>
</comment>
<evidence type="ECO:0000313" key="14">
    <source>
        <dbReference type="Proteomes" id="UP001212841"/>
    </source>
</evidence>
<dbReference type="SMART" id="SM00220">
    <property type="entry name" value="S_TKc"/>
    <property type="match status" value="1"/>
</dbReference>
<dbReference type="FunFam" id="1.10.510.10:FF:000210">
    <property type="entry name" value="Non-specific serine/threonine protein kinase"/>
    <property type="match status" value="1"/>
</dbReference>
<feature type="compositionally biased region" description="Basic and acidic residues" evidence="10">
    <location>
        <begin position="85"/>
        <end position="94"/>
    </location>
</feature>
<dbReference type="PROSITE" id="PS51285">
    <property type="entry name" value="AGC_KINASE_CTER"/>
    <property type="match status" value="1"/>
</dbReference>
<dbReference type="GO" id="GO:0005829">
    <property type="term" value="C:cytosol"/>
    <property type="evidence" value="ECO:0007669"/>
    <property type="project" value="TreeGrafter"/>
</dbReference>
<evidence type="ECO:0000256" key="6">
    <source>
        <dbReference type="ARBA" id="ARBA00022840"/>
    </source>
</evidence>
<feature type="compositionally biased region" description="Pro residues" evidence="10">
    <location>
        <begin position="573"/>
        <end position="586"/>
    </location>
</feature>
<evidence type="ECO:0000256" key="9">
    <source>
        <dbReference type="PROSITE-ProRule" id="PRU10141"/>
    </source>
</evidence>
<dbReference type="GO" id="GO:0004691">
    <property type="term" value="F:cAMP-dependent protein kinase activity"/>
    <property type="evidence" value="ECO:0007669"/>
    <property type="project" value="UniProtKB-EC"/>
</dbReference>
<dbReference type="PANTHER" id="PTHR24353">
    <property type="entry name" value="CYCLIC NUCLEOTIDE-DEPENDENT PROTEIN KINASE"/>
    <property type="match status" value="1"/>
</dbReference>
<keyword evidence="2" id="KW-0723">Serine/threonine-protein kinase</keyword>
<name>A0AAD5S5C3_9FUNG</name>
<feature type="binding site" evidence="9">
    <location>
        <position position="406"/>
    </location>
    <ligand>
        <name>ATP</name>
        <dbReference type="ChEBI" id="CHEBI:30616"/>
    </ligand>
</feature>
<dbReference type="PROSITE" id="PS00108">
    <property type="entry name" value="PROTEIN_KINASE_ST"/>
    <property type="match status" value="1"/>
</dbReference>
<keyword evidence="3" id="KW-0808">Transferase</keyword>
<dbReference type="Gene3D" id="3.30.200.20">
    <property type="entry name" value="Phosphorylase Kinase, domain 1"/>
    <property type="match status" value="1"/>
</dbReference>
<feature type="region of interest" description="Disordered" evidence="10">
    <location>
        <begin position="1"/>
        <end position="149"/>
    </location>
</feature>
<dbReference type="InterPro" id="IPR008271">
    <property type="entry name" value="Ser/Thr_kinase_AS"/>
</dbReference>
<dbReference type="InterPro" id="IPR017441">
    <property type="entry name" value="Protein_kinase_ATP_BS"/>
</dbReference>
<feature type="domain" description="Protein kinase" evidence="11">
    <location>
        <begin position="372"/>
        <end position="646"/>
    </location>
</feature>
<dbReference type="Proteomes" id="UP001212841">
    <property type="component" value="Unassembled WGS sequence"/>
</dbReference>
<keyword evidence="4 9" id="KW-0547">Nucleotide-binding</keyword>
<dbReference type="Gene3D" id="1.10.510.10">
    <property type="entry name" value="Transferase(Phosphotransferase) domain 1"/>
    <property type="match status" value="1"/>
</dbReference>
<feature type="region of interest" description="Disordered" evidence="10">
    <location>
        <begin position="569"/>
        <end position="595"/>
    </location>
</feature>
<feature type="compositionally biased region" description="Low complexity" evidence="10">
    <location>
        <begin position="115"/>
        <end position="131"/>
    </location>
</feature>
<feature type="domain" description="AGC-kinase C-terminal" evidence="12">
    <location>
        <begin position="647"/>
        <end position="716"/>
    </location>
</feature>
<dbReference type="GO" id="GO:0005952">
    <property type="term" value="C:cAMP-dependent protein kinase complex"/>
    <property type="evidence" value="ECO:0007669"/>
    <property type="project" value="TreeGrafter"/>
</dbReference>
<dbReference type="FunFam" id="3.30.200.20:FF:000042">
    <property type="entry name" value="Aurora kinase A"/>
    <property type="match status" value="1"/>
</dbReference>
<dbReference type="EMBL" id="JADGJD010001114">
    <property type="protein sequence ID" value="KAJ3046684.1"/>
    <property type="molecule type" value="Genomic_DNA"/>
</dbReference>
<evidence type="ECO:0000256" key="8">
    <source>
        <dbReference type="ARBA" id="ARBA00047454"/>
    </source>
</evidence>
<evidence type="ECO:0000256" key="7">
    <source>
        <dbReference type="ARBA" id="ARBA00047292"/>
    </source>
</evidence>
<protein>
    <recommendedName>
        <fullName evidence="1">cAMP-dependent protein kinase</fullName>
        <ecNumber evidence="1">2.7.11.11</ecNumber>
    </recommendedName>
</protein>
<dbReference type="InterPro" id="IPR000961">
    <property type="entry name" value="AGC-kinase_C"/>
</dbReference>
<dbReference type="AlphaFoldDB" id="A0AAD5S5C3"/>
<dbReference type="Pfam" id="PF00069">
    <property type="entry name" value="Pkinase"/>
    <property type="match status" value="1"/>
</dbReference>
<dbReference type="InterPro" id="IPR000719">
    <property type="entry name" value="Prot_kinase_dom"/>
</dbReference>
<organism evidence="13 14">
    <name type="scientific">Rhizophlyctis rosea</name>
    <dbReference type="NCBI Taxonomy" id="64517"/>
    <lineage>
        <taxon>Eukaryota</taxon>
        <taxon>Fungi</taxon>
        <taxon>Fungi incertae sedis</taxon>
        <taxon>Chytridiomycota</taxon>
        <taxon>Chytridiomycota incertae sedis</taxon>
        <taxon>Chytridiomycetes</taxon>
        <taxon>Rhizophlyctidales</taxon>
        <taxon>Rhizophlyctidaceae</taxon>
        <taxon>Rhizophlyctis</taxon>
    </lineage>
</organism>
<evidence type="ECO:0000256" key="1">
    <source>
        <dbReference type="ARBA" id="ARBA00012444"/>
    </source>
</evidence>
<keyword evidence="6 9" id="KW-0067">ATP-binding</keyword>